<dbReference type="Pfam" id="PF09717">
    <property type="entry name" value="CPW_WPC"/>
    <property type="match status" value="3"/>
</dbReference>
<feature type="domain" description="CPW-WPC" evidence="3">
    <location>
        <begin position="670"/>
        <end position="729"/>
    </location>
</feature>
<dbReference type="AlphaFoldDB" id="Q4UAB4"/>
<dbReference type="SMART" id="SM01099">
    <property type="entry name" value="CPW_WPC"/>
    <property type="match status" value="4"/>
</dbReference>
<dbReference type="eggNOG" id="ENOG502QWTU">
    <property type="taxonomic scope" value="Eukaryota"/>
</dbReference>
<dbReference type="InterPro" id="IPR006387">
    <property type="entry name" value="CPW_WPC_dom"/>
</dbReference>
<feature type="domain" description="CPW-WPC" evidence="3">
    <location>
        <begin position="73"/>
        <end position="133"/>
    </location>
</feature>
<evidence type="ECO:0000313" key="5">
    <source>
        <dbReference type="Proteomes" id="UP000001950"/>
    </source>
</evidence>
<proteinExistence type="predicted"/>
<dbReference type="NCBIfam" id="TIGR01492">
    <property type="entry name" value="CPW_WPC"/>
    <property type="match status" value="2"/>
</dbReference>
<dbReference type="FunCoup" id="Q4UAB4">
    <property type="interactions" value="2"/>
</dbReference>
<evidence type="ECO:0000313" key="4">
    <source>
        <dbReference type="EMBL" id="CAI76237.1"/>
    </source>
</evidence>
<accession>Q4UAB4</accession>
<dbReference type="EMBL" id="CR940353">
    <property type="protein sequence ID" value="CAI76237.1"/>
    <property type="molecule type" value="Genomic_DNA"/>
</dbReference>
<evidence type="ECO:0000256" key="1">
    <source>
        <dbReference type="SAM" id="MobiDB-lite"/>
    </source>
</evidence>
<feature type="transmembrane region" description="Helical" evidence="2">
    <location>
        <begin position="386"/>
        <end position="410"/>
    </location>
</feature>
<keyword evidence="2" id="KW-0812">Transmembrane</keyword>
<protein>
    <recommendedName>
        <fullName evidence="3">CPW-WPC domain-containing protein</fullName>
    </recommendedName>
</protein>
<dbReference type="OrthoDB" id="359569at2759"/>
<keyword evidence="2" id="KW-0472">Membrane</keyword>
<evidence type="ECO:0000256" key="2">
    <source>
        <dbReference type="SAM" id="Phobius"/>
    </source>
</evidence>
<name>Q4UAB4_THEAN</name>
<dbReference type="Proteomes" id="UP000001950">
    <property type="component" value="Chromosome 4"/>
</dbReference>
<gene>
    <name evidence="4" type="ORF">TA07145</name>
</gene>
<keyword evidence="2" id="KW-1133">Transmembrane helix</keyword>
<feature type="region of interest" description="Disordered" evidence="1">
    <location>
        <begin position="254"/>
        <end position="277"/>
    </location>
</feature>
<feature type="domain" description="CPW-WPC" evidence="3">
    <location>
        <begin position="594"/>
        <end position="663"/>
    </location>
</feature>
<dbReference type="VEuPathDB" id="PiroplasmaDB:TA07145"/>
<organism evidence="4 5">
    <name type="scientific">Theileria annulata</name>
    <dbReference type="NCBI Taxonomy" id="5874"/>
    <lineage>
        <taxon>Eukaryota</taxon>
        <taxon>Sar</taxon>
        <taxon>Alveolata</taxon>
        <taxon>Apicomplexa</taxon>
        <taxon>Aconoidasida</taxon>
        <taxon>Piroplasmida</taxon>
        <taxon>Theileriidae</taxon>
        <taxon>Theileria</taxon>
    </lineage>
</organism>
<reference evidence="4 5" key="1">
    <citation type="journal article" date="2005" name="Science">
        <title>Genome of the host-cell transforming parasite Theileria annulata compared with T. parva.</title>
        <authorList>
            <person name="Pain A."/>
            <person name="Renauld H."/>
            <person name="Berriman M."/>
            <person name="Murphy L."/>
            <person name="Yeats C.A."/>
            <person name="Weir W."/>
            <person name="Kerhornou A."/>
            <person name="Aslett M."/>
            <person name="Bishop R."/>
            <person name="Bouchier C."/>
            <person name="Cochet M."/>
            <person name="Coulson R.M.R."/>
            <person name="Cronin A."/>
            <person name="de Villiers E.P."/>
            <person name="Fraser A."/>
            <person name="Fosker N."/>
            <person name="Gardner M."/>
            <person name="Goble A."/>
            <person name="Griffiths-Jones S."/>
            <person name="Harris D.E."/>
            <person name="Katzer F."/>
            <person name="Larke N."/>
            <person name="Lord A."/>
            <person name="Maser P."/>
            <person name="McKellar S."/>
            <person name="Mooney P."/>
            <person name="Morton F."/>
            <person name="Nene V."/>
            <person name="O'Neil S."/>
            <person name="Price C."/>
            <person name="Quail M.A."/>
            <person name="Rabbinowitsch E."/>
            <person name="Rawlings N.D."/>
            <person name="Rutter S."/>
            <person name="Saunders D."/>
            <person name="Seeger K."/>
            <person name="Shah T."/>
            <person name="Squares R."/>
            <person name="Squares S."/>
            <person name="Tivey A."/>
            <person name="Walker A.R."/>
            <person name="Woodward J."/>
            <person name="Dobbelaere D.A.E."/>
            <person name="Langsley G."/>
            <person name="Rajandream M.A."/>
            <person name="McKeever D."/>
            <person name="Shiels B."/>
            <person name="Tait A."/>
            <person name="Barrell B.G."/>
            <person name="Hall N."/>
        </authorList>
    </citation>
    <scope>NUCLEOTIDE SEQUENCE [LARGE SCALE GENOMIC DNA]</scope>
    <source>
        <strain evidence="5">Ankara</strain>
    </source>
</reference>
<sequence>MKFEKIIIFFFFSIWLFFSKCTELFNILKEITLKHYGNITDELQLQILENKIKDSIIKASEMLNLENFESSNCEPNFTSFCPQNWYYLGDGIHCKAGFDYTGPCERVMDFTNKTPLDKLRISNECKIQWPCKVNKLKNFPNITKCPKFWYTYGIYVTVLVHTDLDIISLKGFLNPQRGSLTPKGAFYSYPKNICIPHESYMGICNPIPLEDLIKNKEKLTLKCDLEWDNNLFTNNLSNFNECPLGYNITPVTVTGPPNSNGPDSNSTNSTRDIGTTGASTVTKGKGANFMGTECTAKEAPFGAVTKDIGTVGASTVMEICIPDEKYKSKFKGQLYFKDLQDKLIKTYQYNLLWNFKILNEEYLDEKCPYQWKFDSNTSLCLSPSNYHVISIILFIKLLLLMYCIGTIFNFMKFDKKLKNIWSNICLADFYPNIKQIINKQIINENSIENSLKKKLEEKFYKNGAIERNFNIIKKNQINKIYTPNILQKQLKKLYNLKKSIDNSTNNLSTNDNFLSTLQYTIDKLEKKIISSSFIKISSNIIKQQCPYNWDVYENICIAPKSYQFFVPNCFTIISRYNIKSNPTCKLQFDEIVDEDYVREPCPEGWKIEQKLDGKYLRTICRIKFGEIKHNFIQCGTKVDFTNISPNFKRIWSYICNSKFPSKSSNSHTKCKENFYKKCPYDWKEDMNGCIAPNNYIGPCDKYIKFNEISTPELKQNFSRKCLAFWNCLNNCQKNYSQVLFKILIIWGS</sequence>
<feature type="domain" description="CPW-WPC" evidence="3">
    <location>
        <begin position="359"/>
        <end position="433"/>
    </location>
</feature>
<dbReference type="KEGG" id="tan:TA07145"/>
<dbReference type="GeneID" id="3862668"/>
<dbReference type="InParanoid" id="Q4UAB4"/>
<keyword evidence="5" id="KW-1185">Reference proteome</keyword>
<dbReference type="RefSeq" id="XP_952862.1">
    <property type="nucleotide sequence ID" value="XM_947769.1"/>
</dbReference>
<evidence type="ECO:0000259" key="3">
    <source>
        <dbReference type="SMART" id="SM01099"/>
    </source>
</evidence>
<dbReference type="OMA" id="ENICIAP"/>